<reference evidence="2 3" key="1">
    <citation type="journal article" date="2013" name="Genome Announc.">
        <title>Complete genome sequence of Clostridium stercorarium subsp. stercorarium strain DSM 8532, a thermophilic degrader of plant cell wall fibers.</title>
        <authorList>
            <person name="Poehlein A."/>
            <person name="Zverlov V.V."/>
            <person name="Daniel R."/>
            <person name="Schwarz W.H."/>
            <person name="Liebl W."/>
        </authorList>
    </citation>
    <scope>NUCLEOTIDE SEQUENCE [LARGE SCALE GENOMIC DNA]</scope>
    <source>
        <strain evidence="3">ATCC 35414 / DSM 8532 / NCIMB 11754</strain>
    </source>
</reference>
<keyword evidence="1" id="KW-1133">Transmembrane helix</keyword>
<proteinExistence type="predicted"/>
<dbReference type="AlphaFoldDB" id="L7VKT3"/>
<name>L7VKT3_THES1</name>
<dbReference type="STRING" id="1121335.Cst_c02500"/>
<dbReference type="PATRIC" id="fig|1121335.3.peg.238"/>
<evidence type="ECO:0000256" key="1">
    <source>
        <dbReference type="SAM" id="Phobius"/>
    </source>
</evidence>
<dbReference type="KEGG" id="css:Cst_c02500"/>
<evidence type="ECO:0000313" key="2">
    <source>
        <dbReference type="EMBL" id="AGC67274.1"/>
    </source>
</evidence>
<organism evidence="2 3">
    <name type="scientific">Thermoclostridium stercorarium (strain ATCC 35414 / DSM 8532 / NCIMB 11754)</name>
    <name type="common">Clostridium stercorarium</name>
    <dbReference type="NCBI Taxonomy" id="1121335"/>
    <lineage>
        <taxon>Bacteria</taxon>
        <taxon>Bacillati</taxon>
        <taxon>Bacillota</taxon>
        <taxon>Clostridia</taxon>
        <taxon>Eubacteriales</taxon>
        <taxon>Oscillospiraceae</taxon>
        <taxon>Thermoclostridium</taxon>
    </lineage>
</organism>
<gene>
    <name evidence="2" type="ordered locus">Cst_c02500</name>
</gene>
<protein>
    <submittedName>
        <fullName evidence="2">Uncharacterized protein</fullName>
    </submittedName>
</protein>
<sequence length="47" mass="5398">MQVYFIITITTFPPYDKGLSRYRETDLVFSSVILSVPTLLYVPSVLN</sequence>
<keyword evidence="1" id="KW-0812">Transmembrane</keyword>
<dbReference type="Proteomes" id="UP000011220">
    <property type="component" value="Chromosome"/>
</dbReference>
<evidence type="ECO:0000313" key="3">
    <source>
        <dbReference type="Proteomes" id="UP000011220"/>
    </source>
</evidence>
<keyword evidence="1" id="KW-0472">Membrane</keyword>
<accession>L7VKT3</accession>
<feature type="transmembrane region" description="Helical" evidence="1">
    <location>
        <begin position="27"/>
        <end position="46"/>
    </location>
</feature>
<dbReference type="EMBL" id="CP004044">
    <property type="protein sequence ID" value="AGC67274.1"/>
    <property type="molecule type" value="Genomic_DNA"/>
</dbReference>
<keyword evidence="3" id="KW-1185">Reference proteome</keyword>